<feature type="compositionally biased region" description="Basic residues" evidence="1">
    <location>
        <begin position="194"/>
        <end position="207"/>
    </location>
</feature>
<gene>
    <name evidence="2" type="ORF">TL16_g02272</name>
</gene>
<accession>A0A9W7E023</accession>
<feature type="region of interest" description="Disordered" evidence="1">
    <location>
        <begin position="31"/>
        <end position="68"/>
    </location>
</feature>
<name>A0A9W7E023_9STRA</name>
<dbReference type="Proteomes" id="UP001162640">
    <property type="component" value="Unassembled WGS sequence"/>
</dbReference>
<organism evidence="2 3">
    <name type="scientific">Triparma laevis f. inornata</name>
    <dbReference type="NCBI Taxonomy" id="1714386"/>
    <lineage>
        <taxon>Eukaryota</taxon>
        <taxon>Sar</taxon>
        <taxon>Stramenopiles</taxon>
        <taxon>Ochrophyta</taxon>
        <taxon>Bolidophyceae</taxon>
        <taxon>Parmales</taxon>
        <taxon>Triparmaceae</taxon>
        <taxon>Triparma</taxon>
    </lineage>
</organism>
<proteinExistence type="predicted"/>
<evidence type="ECO:0000313" key="3">
    <source>
        <dbReference type="Proteomes" id="UP001162640"/>
    </source>
</evidence>
<comment type="caution">
    <text evidence="2">The sequence shown here is derived from an EMBL/GenBank/DDBJ whole genome shotgun (WGS) entry which is preliminary data.</text>
</comment>
<evidence type="ECO:0000256" key="1">
    <source>
        <dbReference type="SAM" id="MobiDB-lite"/>
    </source>
</evidence>
<sequence length="243" mass="26351">MSALASSFSKKKKLLSHTGNVGVIIGSHKVISSQPSKSQSDAASGGGFKFSFASERNDSSDSSDDEILKSEADSMASIIASKLSLNADKKAAVDFDFDVDREIKEAEECVKRSVEEGIRIGLEGKEEGEVKEEEEEIVKSLSVVTVGESDVVMSLSSEIETGGLKTEAIEPSSPPPLTEPPAANNDEKIASKNLKTKKRRDRRKRNKLIQQKKAEEASSQPIQPPKKPLSPTTRLSRLYKSQS</sequence>
<reference evidence="3" key="1">
    <citation type="journal article" date="2023" name="Commun. Biol.">
        <title>Genome analysis of Parmales, the sister group of diatoms, reveals the evolutionary specialization of diatoms from phago-mixotrophs to photoautotrophs.</title>
        <authorList>
            <person name="Ban H."/>
            <person name="Sato S."/>
            <person name="Yoshikawa S."/>
            <person name="Yamada K."/>
            <person name="Nakamura Y."/>
            <person name="Ichinomiya M."/>
            <person name="Sato N."/>
            <person name="Blanc-Mathieu R."/>
            <person name="Endo H."/>
            <person name="Kuwata A."/>
            <person name="Ogata H."/>
        </authorList>
    </citation>
    <scope>NUCLEOTIDE SEQUENCE [LARGE SCALE GENOMIC DNA]</scope>
</reference>
<evidence type="ECO:0000313" key="2">
    <source>
        <dbReference type="EMBL" id="GMH57028.1"/>
    </source>
</evidence>
<feature type="region of interest" description="Disordered" evidence="1">
    <location>
        <begin position="155"/>
        <end position="243"/>
    </location>
</feature>
<protein>
    <submittedName>
        <fullName evidence="2">Uncharacterized protein</fullName>
    </submittedName>
</protein>
<dbReference type="EMBL" id="BLQM01000055">
    <property type="protein sequence ID" value="GMH57028.1"/>
    <property type="molecule type" value="Genomic_DNA"/>
</dbReference>
<dbReference type="AlphaFoldDB" id="A0A9W7E023"/>
<feature type="compositionally biased region" description="Polar residues" evidence="1">
    <location>
        <begin position="230"/>
        <end position="243"/>
    </location>
</feature>
<feature type="compositionally biased region" description="Polar residues" evidence="1">
    <location>
        <begin position="31"/>
        <end position="42"/>
    </location>
</feature>